<dbReference type="Pfam" id="PF14092">
    <property type="entry name" value="DUF4270"/>
    <property type="match status" value="1"/>
</dbReference>
<proteinExistence type="predicted"/>
<evidence type="ECO:0000313" key="1">
    <source>
        <dbReference type="EMBL" id="MDU0809695.1"/>
    </source>
</evidence>
<evidence type="ECO:0000313" key="2">
    <source>
        <dbReference type="Proteomes" id="UP001249959"/>
    </source>
</evidence>
<gene>
    <name evidence="1" type="ORF">PQG45_11710</name>
</gene>
<dbReference type="EMBL" id="JAVNWW010000008">
    <property type="protein sequence ID" value="MDU0809695.1"/>
    <property type="molecule type" value="Genomic_DNA"/>
</dbReference>
<organism evidence="1 2">
    <name type="scientific">Aquirufa regiilacus</name>
    <dbReference type="NCBI Taxonomy" id="3024868"/>
    <lineage>
        <taxon>Bacteria</taxon>
        <taxon>Pseudomonadati</taxon>
        <taxon>Bacteroidota</taxon>
        <taxon>Cytophagia</taxon>
        <taxon>Cytophagales</taxon>
        <taxon>Flectobacillaceae</taxon>
        <taxon>Aquirufa</taxon>
    </lineage>
</organism>
<comment type="caution">
    <text evidence="1">The sequence shown here is derived from an EMBL/GenBank/DDBJ whole genome shotgun (WGS) entry which is preliminary data.</text>
</comment>
<sequence>MTSISSKKRTLNWPVIKWLGIVSLFLASCDAPKEIGADLFSVEVGLNFTDTLQVKSRTVLMDSIQTGGASSLLVGSYTHPVLGTFSSSIFTQFANADSLYAKKESILDSLKMQLVYKSYQGDTNQVQTINVYKLKDSLSTSTDYFTNTASISVNPTVVGSHTFRPRPIRSKASNGDSLKLDTLKFLMSPTLGRELLANYADKSLAGGGNAFRKAYPGLKISSSSGANAALLGFNPAYSRLTLYWHNPNDTLKYELNYFFSLSNALMAEVNSRYNQYQFARSGALASLVKPGNSVSAEATGQLTFVQSGSGLVTKVDFPTLLKLKGDRNVAVNKAELVFEAEDGADLNQTLGQLTLLQVDGNNKPLRNSYGLGYVLSEGGSGVQTASYNAYNRTYTFNVTTELQSILNGRKVNNGFLLTPTPTTSSTGYTKMLSETARFTSLKALKTKIRIYYSFIAK</sequence>
<dbReference type="RefSeq" id="WP_315577308.1">
    <property type="nucleotide sequence ID" value="NZ_JARDXH010000006.1"/>
</dbReference>
<dbReference type="InterPro" id="IPR025366">
    <property type="entry name" value="DUF4270"/>
</dbReference>
<name>A0ABU3TUZ2_9BACT</name>
<keyword evidence="2" id="KW-1185">Reference proteome</keyword>
<protein>
    <submittedName>
        <fullName evidence="1">DUF4270 family protein</fullName>
    </submittedName>
</protein>
<reference evidence="1 2" key="1">
    <citation type="submission" date="2023-09" db="EMBL/GenBank/DDBJ databases">
        <title>Aquirufa genomes.</title>
        <authorList>
            <person name="Pitt A."/>
        </authorList>
    </citation>
    <scope>NUCLEOTIDE SEQUENCE [LARGE SCALE GENOMIC DNA]</scope>
    <source>
        <strain evidence="1 2">LEOWEIH-7C</strain>
    </source>
</reference>
<dbReference type="PROSITE" id="PS51257">
    <property type="entry name" value="PROKAR_LIPOPROTEIN"/>
    <property type="match status" value="1"/>
</dbReference>
<dbReference type="Proteomes" id="UP001249959">
    <property type="component" value="Unassembled WGS sequence"/>
</dbReference>
<accession>A0ABU3TUZ2</accession>